<dbReference type="AlphaFoldDB" id="A0AAD9JJA2"/>
<feature type="region of interest" description="Disordered" evidence="1">
    <location>
        <begin position="107"/>
        <end position="141"/>
    </location>
</feature>
<feature type="compositionally biased region" description="Polar residues" evidence="1">
    <location>
        <begin position="158"/>
        <end position="172"/>
    </location>
</feature>
<gene>
    <name evidence="2" type="ORF">LSH36_295g02013</name>
</gene>
<feature type="region of interest" description="Disordered" evidence="1">
    <location>
        <begin position="243"/>
        <end position="272"/>
    </location>
</feature>
<reference evidence="2" key="1">
    <citation type="journal article" date="2023" name="Mol. Biol. Evol.">
        <title>Third-Generation Sequencing Reveals the Adaptive Role of the Epigenome in Three Deep-Sea Polychaetes.</title>
        <authorList>
            <person name="Perez M."/>
            <person name="Aroh O."/>
            <person name="Sun Y."/>
            <person name="Lan Y."/>
            <person name="Juniper S.K."/>
            <person name="Young C.R."/>
            <person name="Angers B."/>
            <person name="Qian P.Y."/>
        </authorList>
    </citation>
    <scope>NUCLEOTIDE SEQUENCE</scope>
    <source>
        <strain evidence="2">P08H-3</strain>
    </source>
</reference>
<evidence type="ECO:0000313" key="2">
    <source>
        <dbReference type="EMBL" id="KAK2153485.1"/>
    </source>
</evidence>
<dbReference type="Proteomes" id="UP001208570">
    <property type="component" value="Unassembled WGS sequence"/>
</dbReference>
<evidence type="ECO:0000313" key="3">
    <source>
        <dbReference type="Proteomes" id="UP001208570"/>
    </source>
</evidence>
<name>A0AAD9JJA2_9ANNE</name>
<sequence length="419" mass="47239">MASAGLMRKYKHDKQVLAVISNMKEQQNLDKVYDTLRLEQAHALKLLRLDYVEAKTRQSRMENRVSKIRSYLSADDIADMKLLESQGKLPFKVKHTSDSTLRIASAAQRLKLRPSRGRSPASSLRRRSSRTDTPRLQTTTSCPNQETFAARRMSCSSNAGQLRASSTVSLGQQPEKRPNSVHFRDYNVQILDAGVSESPELRRRGQNAVDGGDARAPFRRTARALTATGYSSQDQLVGEKCRPKTANDDMYSSHDARRSTLEGSSPSTKRGALLPTTLADAKARERADDRRRELLVGEHVFGEQLEKKKRQFLYRTASWVEENPPFAAFDPVAAARERKLANSSELSLHSEVPEEDIHQMNVNDLWKDLRKCRYLRVDDVDLSGMNTMASEQMDLYQSMAKPRAVKDGPKKNLGKLLCS</sequence>
<accession>A0AAD9JJA2</accession>
<feature type="region of interest" description="Disordered" evidence="1">
    <location>
        <begin position="158"/>
        <end position="179"/>
    </location>
</feature>
<protein>
    <submittedName>
        <fullName evidence="2">Uncharacterized protein</fullName>
    </submittedName>
</protein>
<organism evidence="2 3">
    <name type="scientific">Paralvinella palmiformis</name>
    <dbReference type="NCBI Taxonomy" id="53620"/>
    <lineage>
        <taxon>Eukaryota</taxon>
        <taxon>Metazoa</taxon>
        <taxon>Spiralia</taxon>
        <taxon>Lophotrochozoa</taxon>
        <taxon>Annelida</taxon>
        <taxon>Polychaeta</taxon>
        <taxon>Sedentaria</taxon>
        <taxon>Canalipalpata</taxon>
        <taxon>Terebellida</taxon>
        <taxon>Terebelliformia</taxon>
        <taxon>Alvinellidae</taxon>
        <taxon>Paralvinella</taxon>
    </lineage>
</organism>
<feature type="compositionally biased region" description="Basic and acidic residues" evidence="1">
    <location>
        <begin position="243"/>
        <end position="260"/>
    </location>
</feature>
<dbReference type="EMBL" id="JAODUP010000295">
    <property type="protein sequence ID" value="KAK2153485.1"/>
    <property type="molecule type" value="Genomic_DNA"/>
</dbReference>
<comment type="caution">
    <text evidence="2">The sequence shown here is derived from an EMBL/GenBank/DDBJ whole genome shotgun (WGS) entry which is preliminary data.</text>
</comment>
<proteinExistence type="predicted"/>
<keyword evidence="3" id="KW-1185">Reference proteome</keyword>
<evidence type="ECO:0000256" key="1">
    <source>
        <dbReference type="SAM" id="MobiDB-lite"/>
    </source>
</evidence>